<keyword evidence="1" id="KW-0812">Transmembrane</keyword>
<protein>
    <recommendedName>
        <fullName evidence="4">DUF5313 domain-containing protein</fullName>
    </recommendedName>
</protein>
<keyword evidence="1" id="KW-1133">Transmembrane helix</keyword>
<evidence type="ECO:0000256" key="1">
    <source>
        <dbReference type="SAM" id="Phobius"/>
    </source>
</evidence>
<comment type="caution">
    <text evidence="2">The sequence shown here is derived from an EMBL/GenBank/DDBJ whole genome shotgun (WGS) entry which is preliminary data.</text>
</comment>
<dbReference type="Proteomes" id="UP001500635">
    <property type="component" value="Unassembled WGS sequence"/>
</dbReference>
<keyword evidence="1" id="KW-0472">Membrane</keyword>
<evidence type="ECO:0008006" key="4">
    <source>
        <dbReference type="Google" id="ProtNLM"/>
    </source>
</evidence>
<reference evidence="3" key="1">
    <citation type="journal article" date="2019" name="Int. J. Syst. Evol. Microbiol.">
        <title>The Global Catalogue of Microorganisms (GCM) 10K type strain sequencing project: providing services to taxonomists for standard genome sequencing and annotation.</title>
        <authorList>
            <consortium name="The Broad Institute Genomics Platform"/>
            <consortium name="The Broad Institute Genome Sequencing Center for Infectious Disease"/>
            <person name="Wu L."/>
            <person name="Ma J."/>
        </authorList>
    </citation>
    <scope>NUCLEOTIDE SEQUENCE [LARGE SCALE GENOMIC DNA]</scope>
    <source>
        <strain evidence="3">JCM 17688</strain>
    </source>
</reference>
<dbReference type="Pfam" id="PF17240">
    <property type="entry name" value="DUF5313"/>
    <property type="match status" value="1"/>
</dbReference>
<name>A0ABP8K149_9ACTN</name>
<evidence type="ECO:0000313" key="3">
    <source>
        <dbReference type="Proteomes" id="UP001500635"/>
    </source>
</evidence>
<feature type="transmembrane region" description="Helical" evidence="1">
    <location>
        <begin position="58"/>
        <end position="76"/>
    </location>
</feature>
<organism evidence="2 3">
    <name type="scientific">Tsukamurella soli</name>
    <dbReference type="NCBI Taxonomy" id="644556"/>
    <lineage>
        <taxon>Bacteria</taxon>
        <taxon>Bacillati</taxon>
        <taxon>Actinomycetota</taxon>
        <taxon>Actinomycetes</taxon>
        <taxon>Mycobacteriales</taxon>
        <taxon>Tsukamurellaceae</taxon>
        <taxon>Tsukamurella</taxon>
    </lineage>
</organism>
<keyword evidence="3" id="KW-1185">Reference proteome</keyword>
<accession>A0ABP8K149</accession>
<sequence>MQRVRYLAGRPLPPSMRAWVLRDQTGPGNIRRYLVRGLLMFLPVYVVCAAIPGPALVRVQICLLLSIPVAYFQLALRDIYRRHLLSSNGIDPDVLKIQRLRKEQHAREEWTRRHPR</sequence>
<evidence type="ECO:0000313" key="2">
    <source>
        <dbReference type="EMBL" id="GAA4399138.1"/>
    </source>
</evidence>
<dbReference type="EMBL" id="BAABFR010000067">
    <property type="protein sequence ID" value="GAA4399138.1"/>
    <property type="molecule type" value="Genomic_DNA"/>
</dbReference>
<feature type="transmembrane region" description="Helical" evidence="1">
    <location>
        <begin position="33"/>
        <end position="52"/>
    </location>
</feature>
<gene>
    <name evidence="2" type="ORF">GCM10023147_36130</name>
</gene>
<proteinExistence type="predicted"/>
<dbReference type="InterPro" id="IPR035197">
    <property type="entry name" value="DUF5313"/>
</dbReference>